<keyword evidence="2" id="KW-1185">Reference proteome</keyword>
<sequence>MCRAEERKGGRVENVRMRTVLGFKVEARVTVRGRVDMEIEIDGGGDGDRGGGVRGGSVILIRRGSAWYNKNGVMRRRRGASVSVRRTPEKDEIDR</sequence>
<dbReference type="EMBL" id="KV417497">
    <property type="protein sequence ID" value="KZP29706.1"/>
    <property type="molecule type" value="Genomic_DNA"/>
</dbReference>
<dbReference type="AlphaFoldDB" id="A0A166SQ60"/>
<reference evidence="1 2" key="1">
    <citation type="journal article" date="2016" name="Mol. Biol. Evol.">
        <title>Comparative Genomics of Early-Diverging Mushroom-Forming Fungi Provides Insights into the Origins of Lignocellulose Decay Capabilities.</title>
        <authorList>
            <person name="Nagy L.G."/>
            <person name="Riley R."/>
            <person name="Tritt A."/>
            <person name="Adam C."/>
            <person name="Daum C."/>
            <person name="Floudas D."/>
            <person name="Sun H."/>
            <person name="Yadav J.S."/>
            <person name="Pangilinan J."/>
            <person name="Larsson K.H."/>
            <person name="Matsuura K."/>
            <person name="Barry K."/>
            <person name="Labutti K."/>
            <person name="Kuo R."/>
            <person name="Ohm R.A."/>
            <person name="Bhattacharya S.S."/>
            <person name="Shirouzu T."/>
            <person name="Yoshinaga Y."/>
            <person name="Martin F.M."/>
            <person name="Grigoriev I.V."/>
            <person name="Hibbett D.S."/>
        </authorList>
    </citation>
    <scope>NUCLEOTIDE SEQUENCE [LARGE SCALE GENOMIC DNA]</scope>
    <source>
        <strain evidence="1 2">CBS 109695</strain>
    </source>
</reference>
<gene>
    <name evidence="1" type="ORF">FIBSPDRAFT_178216</name>
</gene>
<dbReference type="Proteomes" id="UP000076532">
    <property type="component" value="Unassembled WGS sequence"/>
</dbReference>
<organism evidence="1 2">
    <name type="scientific">Athelia psychrophila</name>
    <dbReference type="NCBI Taxonomy" id="1759441"/>
    <lineage>
        <taxon>Eukaryota</taxon>
        <taxon>Fungi</taxon>
        <taxon>Dikarya</taxon>
        <taxon>Basidiomycota</taxon>
        <taxon>Agaricomycotina</taxon>
        <taxon>Agaricomycetes</taxon>
        <taxon>Agaricomycetidae</taxon>
        <taxon>Atheliales</taxon>
        <taxon>Atheliaceae</taxon>
        <taxon>Athelia</taxon>
    </lineage>
</organism>
<protein>
    <submittedName>
        <fullName evidence="1">Uncharacterized protein</fullName>
    </submittedName>
</protein>
<proteinExistence type="predicted"/>
<evidence type="ECO:0000313" key="1">
    <source>
        <dbReference type="EMBL" id="KZP29706.1"/>
    </source>
</evidence>
<accession>A0A166SQ60</accession>
<evidence type="ECO:0000313" key="2">
    <source>
        <dbReference type="Proteomes" id="UP000076532"/>
    </source>
</evidence>
<name>A0A166SQ60_9AGAM</name>